<dbReference type="EMBL" id="JBJUIK010000005">
    <property type="protein sequence ID" value="KAL3527080.1"/>
    <property type="molecule type" value="Genomic_DNA"/>
</dbReference>
<feature type="chain" id="PRO_5044888899" description="Cupin type-1 domain-containing protein" evidence="1">
    <location>
        <begin position="32"/>
        <end position="418"/>
    </location>
</feature>
<evidence type="ECO:0000313" key="3">
    <source>
        <dbReference type="EMBL" id="KAL3527080.1"/>
    </source>
</evidence>
<dbReference type="Proteomes" id="UP001630127">
    <property type="component" value="Unassembled WGS sequence"/>
</dbReference>
<comment type="caution">
    <text evidence="3">The sequence shown here is derived from an EMBL/GenBank/DDBJ whole genome shotgun (WGS) entry which is preliminary data.</text>
</comment>
<dbReference type="InterPro" id="IPR050253">
    <property type="entry name" value="Seed_Storage-Functional"/>
</dbReference>
<feature type="signal peptide" evidence="1">
    <location>
        <begin position="1"/>
        <end position="31"/>
    </location>
</feature>
<dbReference type="PANTHER" id="PTHR31189">
    <property type="entry name" value="OS03G0336100 PROTEIN-RELATED"/>
    <property type="match status" value="1"/>
</dbReference>
<evidence type="ECO:0000256" key="1">
    <source>
        <dbReference type="SAM" id="SignalP"/>
    </source>
</evidence>
<dbReference type="InterPro" id="IPR006045">
    <property type="entry name" value="Cupin_1"/>
</dbReference>
<evidence type="ECO:0000313" key="4">
    <source>
        <dbReference type="Proteomes" id="UP001630127"/>
    </source>
</evidence>
<protein>
    <recommendedName>
        <fullName evidence="2">Cupin type-1 domain-containing protein</fullName>
    </recommendedName>
</protein>
<dbReference type="InterPro" id="IPR011051">
    <property type="entry name" value="RmlC_Cupin_sf"/>
</dbReference>
<dbReference type="SMART" id="SM00835">
    <property type="entry name" value="Cupin_1"/>
    <property type="match status" value="1"/>
</dbReference>
<dbReference type="SUPFAM" id="SSF51182">
    <property type="entry name" value="RmlC-like cupins"/>
    <property type="match status" value="1"/>
</dbReference>
<name>A0ABD3A988_9GENT</name>
<dbReference type="CDD" id="cd02245">
    <property type="entry name" value="cupin_7S_vicilin-like_C"/>
    <property type="match status" value="1"/>
</dbReference>
<evidence type="ECO:0000259" key="2">
    <source>
        <dbReference type="SMART" id="SM00835"/>
    </source>
</evidence>
<sequence>MSTKKLVVPSKISPTLCIVLCLILFLHVTASENQDVPGHLVKRDERQSIISTEFGEVLGANVYDGNETFRLQFITLEPNSLFLPVLLHQDMVFYVHTGSGKLVSYRDEYKKENVSLKQGDVYRLETGTVFFLQSDLELDLARQKFRICAIFGNAGEALRQPTAYGPYSSIRDLVLGFDKKILKETFKVPSEVMEEITSGMKPEAIMHGLPRITKRSISAYSSFDTINKDKKKSNLFNIFHEKRDFKNCNGWSTTVNQKKYSAFKDSKYGLFMVNLTNGGMMGPHWNPMATEISIVLHGKGMVRIICPSLPNQQTECKNTRFEVEEGDVFVVPRFHPVVQMAFNNETFVFMGFGTSTKNNHPQYLAGKASVLRALDKHILAASFGVNDTTFDKLLNKQDSVRLPVFYCGKTSLLLGVLQ</sequence>
<dbReference type="Gene3D" id="2.60.120.10">
    <property type="entry name" value="Jelly Rolls"/>
    <property type="match status" value="2"/>
</dbReference>
<proteinExistence type="predicted"/>
<dbReference type="Pfam" id="PF00190">
    <property type="entry name" value="Cupin_1"/>
    <property type="match status" value="1"/>
</dbReference>
<dbReference type="InterPro" id="IPR014710">
    <property type="entry name" value="RmlC-like_jellyroll"/>
</dbReference>
<dbReference type="CDD" id="cd02244">
    <property type="entry name" value="cupin_7S_vicilin-like_N"/>
    <property type="match status" value="1"/>
</dbReference>
<organism evidence="3 4">
    <name type="scientific">Cinchona calisaya</name>
    <dbReference type="NCBI Taxonomy" id="153742"/>
    <lineage>
        <taxon>Eukaryota</taxon>
        <taxon>Viridiplantae</taxon>
        <taxon>Streptophyta</taxon>
        <taxon>Embryophyta</taxon>
        <taxon>Tracheophyta</taxon>
        <taxon>Spermatophyta</taxon>
        <taxon>Magnoliopsida</taxon>
        <taxon>eudicotyledons</taxon>
        <taxon>Gunneridae</taxon>
        <taxon>Pentapetalae</taxon>
        <taxon>asterids</taxon>
        <taxon>lamiids</taxon>
        <taxon>Gentianales</taxon>
        <taxon>Rubiaceae</taxon>
        <taxon>Cinchonoideae</taxon>
        <taxon>Cinchoneae</taxon>
        <taxon>Cinchona</taxon>
    </lineage>
</organism>
<reference evidence="3 4" key="1">
    <citation type="submission" date="2024-11" db="EMBL/GenBank/DDBJ databases">
        <title>A near-complete genome assembly of Cinchona calisaya.</title>
        <authorList>
            <person name="Lian D.C."/>
            <person name="Zhao X.W."/>
            <person name="Wei L."/>
        </authorList>
    </citation>
    <scope>NUCLEOTIDE SEQUENCE [LARGE SCALE GENOMIC DNA]</scope>
    <source>
        <tissue evidence="3">Nenye</tissue>
    </source>
</reference>
<dbReference type="PANTHER" id="PTHR31189:SF7">
    <property type="entry name" value="OS03G0197300 PROTEIN"/>
    <property type="match status" value="1"/>
</dbReference>
<accession>A0ABD3A988</accession>
<dbReference type="AlphaFoldDB" id="A0ABD3A988"/>
<keyword evidence="1" id="KW-0732">Signal</keyword>
<keyword evidence="4" id="KW-1185">Reference proteome</keyword>
<feature type="domain" description="Cupin type-1" evidence="2">
    <location>
        <begin position="236"/>
        <end position="391"/>
    </location>
</feature>
<gene>
    <name evidence="3" type="ORF">ACH5RR_011736</name>
</gene>